<dbReference type="Proteomes" id="UP000664601">
    <property type="component" value="Unassembled WGS sequence"/>
</dbReference>
<evidence type="ECO:0000313" key="2">
    <source>
        <dbReference type="Proteomes" id="UP000664601"/>
    </source>
</evidence>
<sequence>MQDIITIYFRGNIKIGSFVDDRNDGGVWVITDILSIKKSNHERLPMEMRAVVQKMNTPSDFDEYDPESRFEDYFEDCDEIKDHDFTYMGEIEEEDAVSTCVTNLISISCEKGLMLIEGESKILVPWSDREMEEAVKEEKIRRRKLNVI</sequence>
<keyword evidence="2" id="KW-1185">Reference proteome</keyword>
<dbReference type="EMBL" id="JAFREM010000020">
    <property type="protein sequence ID" value="MBO1307204.1"/>
    <property type="molecule type" value="Genomic_DNA"/>
</dbReference>
<proteinExistence type="predicted"/>
<organism evidence="1 2">
    <name type="scientific">Candidatus Enterococcus moelleringii</name>
    <dbReference type="NCBI Taxonomy" id="2815325"/>
    <lineage>
        <taxon>Bacteria</taxon>
        <taxon>Bacillati</taxon>
        <taxon>Bacillota</taxon>
        <taxon>Bacilli</taxon>
        <taxon>Lactobacillales</taxon>
        <taxon>Enterococcaceae</taxon>
        <taxon>Enterococcus</taxon>
    </lineage>
</organism>
<name>A0ABS3LFQ5_9ENTE</name>
<evidence type="ECO:0000313" key="1">
    <source>
        <dbReference type="EMBL" id="MBO1307204.1"/>
    </source>
</evidence>
<gene>
    <name evidence="1" type="ORF">JZO70_13590</name>
</gene>
<comment type="caution">
    <text evidence="1">The sequence shown here is derived from an EMBL/GenBank/DDBJ whole genome shotgun (WGS) entry which is preliminary data.</text>
</comment>
<dbReference type="RefSeq" id="WP_207674132.1">
    <property type="nucleotide sequence ID" value="NZ_JAFREM010000020.1"/>
</dbReference>
<protein>
    <submittedName>
        <fullName evidence="1">Uncharacterized protein</fullName>
    </submittedName>
</protein>
<reference evidence="1 2" key="1">
    <citation type="submission" date="2021-03" db="EMBL/GenBank/DDBJ databases">
        <title>Enterococcal diversity collection.</title>
        <authorList>
            <person name="Gilmore M.S."/>
            <person name="Schwartzman J."/>
            <person name="Van Tyne D."/>
            <person name="Martin M."/>
            <person name="Earl A.M."/>
            <person name="Manson A.L."/>
            <person name="Straub T."/>
            <person name="Salamzade R."/>
            <person name="Saavedra J."/>
            <person name="Lebreton F."/>
            <person name="Prichula J."/>
            <person name="Schaufler K."/>
            <person name="Gaca A."/>
            <person name="Sgardioli B."/>
            <person name="Wagenaar J."/>
            <person name="Strong T."/>
        </authorList>
    </citation>
    <scope>NUCLEOTIDE SEQUENCE [LARGE SCALE GENOMIC DNA]</scope>
    <source>
        <strain evidence="1 2">669A</strain>
    </source>
</reference>
<accession>A0ABS3LFQ5</accession>